<dbReference type="PANTHER" id="PTHR10920:SF18">
    <property type="entry name" value="RRNA METHYLTRANSFERASE 2, MITOCHONDRIAL"/>
    <property type="match status" value="1"/>
</dbReference>
<evidence type="ECO:0000256" key="4">
    <source>
        <dbReference type="ARBA" id="ARBA00022679"/>
    </source>
</evidence>
<dbReference type="PANTHER" id="PTHR10920">
    <property type="entry name" value="RIBOSOMAL RNA METHYLTRANSFERASE"/>
    <property type="match status" value="1"/>
</dbReference>
<evidence type="ECO:0000256" key="5">
    <source>
        <dbReference type="ARBA" id="ARBA00022691"/>
    </source>
</evidence>
<dbReference type="InterPro" id="IPR015507">
    <property type="entry name" value="rRNA-MeTfrase_E"/>
</dbReference>
<dbReference type="OrthoDB" id="20105at2759"/>
<dbReference type="InterPro" id="IPR002877">
    <property type="entry name" value="RNA_MeTrfase_FtsJ_dom"/>
</dbReference>
<keyword evidence="3 9" id="KW-0489">Methyltransferase</keyword>
<dbReference type="GO" id="GO:0008650">
    <property type="term" value="F:rRNA (uridine-2'-O-)-methyltransferase activity"/>
    <property type="evidence" value="ECO:0007669"/>
    <property type="project" value="TreeGrafter"/>
</dbReference>
<sequence>MPFNLRRPNPAKQTRTSPPIKQNISCPHHMPFLPTLTLFSKSSTSKAWISRQFRDPYVKQRLSDPAAYRARSAFKLLEIDDAWGEFLMKSDVKAVVDLGAAPGGWSQVVAGKLGWSDVPPPSPSPPPPRVRQMYGKGKAKVKEEGDGSSWSSPTLRGVEEVFDPLNVEDEDTGPGYTGRGTIVAVDLLRMQPIRGVHTIQADFLSPSAETLIHGVLAVKGNPEGKVDVILSDMAANLSGNQTRDTEASLEICDAVFEFARRHLRKAESVGRRRGGVLLMKHFTHPLLQKFRMEKLMPNFNDVKFIKPNASRTESKEGYFLCQGWKGDDFY</sequence>
<evidence type="ECO:0000256" key="7">
    <source>
        <dbReference type="SAM" id="MobiDB-lite"/>
    </source>
</evidence>
<protein>
    <recommendedName>
        <fullName evidence="6">rRNA methyltransferase 2, mitochondrial</fullName>
    </recommendedName>
</protein>
<evidence type="ECO:0000256" key="1">
    <source>
        <dbReference type="ARBA" id="ARBA00009258"/>
    </source>
</evidence>
<dbReference type="Proteomes" id="UP000076154">
    <property type="component" value="Unassembled WGS sequence"/>
</dbReference>
<dbReference type="FunCoup" id="A0A369JTX2">
    <property type="interactions" value="1310"/>
</dbReference>
<reference evidence="9" key="1">
    <citation type="submission" date="2018-04" db="EMBL/GenBank/DDBJ databases">
        <title>Whole genome sequencing of Hypsizygus marmoreus.</title>
        <authorList>
            <person name="Choi I.-G."/>
            <person name="Min B."/>
            <person name="Kim J.-G."/>
            <person name="Kim S."/>
            <person name="Oh Y.-L."/>
            <person name="Kong W.-S."/>
            <person name="Park H."/>
            <person name="Jeong J."/>
            <person name="Song E.-S."/>
        </authorList>
    </citation>
    <scope>NUCLEOTIDE SEQUENCE [LARGE SCALE GENOMIC DNA]</scope>
    <source>
        <strain evidence="9">51987-8</strain>
    </source>
</reference>
<evidence type="ECO:0000256" key="3">
    <source>
        <dbReference type="ARBA" id="ARBA00022603"/>
    </source>
</evidence>
<gene>
    <name evidence="9" type="primary">rlmE</name>
    <name evidence="9" type="ORF">Hypma_010584</name>
</gene>
<evidence type="ECO:0000256" key="6">
    <source>
        <dbReference type="ARBA" id="ARBA00041184"/>
    </source>
</evidence>
<dbReference type="STRING" id="39966.A0A369JTX2"/>
<dbReference type="Gene3D" id="3.40.50.150">
    <property type="entry name" value="Vaccinia Virus protein VP39"/>
    <property type="match status" value="1"/>
</dbReference>
<dbReference type="Pfam" id="PF01728">
    <property type="entry name" value="FtsJ"/>
    <property type="match status" value="2"/>
</dbReference>
<feature type="compositionally biased region" description="Polar residues" evidence="7">
    <location>
        <begin position="11"/>
        <end position="23"/>
    </location>
</feature>
<dbReference type="SUPFAM" id="SSF53335">
    <property type="entry name" value="S-adenosyl-L-methionine-dependent methyltransferases"/>
    <property type="match status" value="1"/>
</dbReference>
<feature type="region of interest" description="Disordered" evidence="7">
    <location>
        <begin position="1"/>
        <end position="23"/>
    </location>
</feature>
<feature type="domain" description="Ribosomal RNA methyltransferase FtsJ" evidence="8">
    <location>
        <begin position="178"/>
        <end position="323"/>
    </location>
</feature>
<accession>A0A369JTX2</accession>
<keyword evidence="10" id="KW-1185">Reference proteome</keyword>
<dbReference type="InterPro" id="IPR029063">
    <property type="entry name" value="SAM-dependent_MTases_sf"/>
</dbReference>
<comment type="caution">
    <text evidence="9">The sequence shown here is derived from an EMBL/GenBank/DDBJ whole genome shotgun (WGS) entry which is preliminary data.</text>
</comment>
<keyword evidence="4" id="KW-0808">Transferase</keyword>
<keyword evidence="2" id="KW-0698">rRNA processing</keyword>
<dbReference type="HAMAP" id="MF_01547">
    <property type="entry name" value="RNA_methyltr_E"/>
    <property type="match status" value="1"/>
</dbReference>
<dbReference type="AlphaFoldDB" id="A0A369JTX2"/>
<organism evidence="9 10">
    <name type="scientific">Hypsizygus marmoreus</name>
    <name type="common">White beech mushroom</name>
    <name type="synonym">Agaricus marmoreus</name>
    <dbReference type="NCBI Taxonomy" id="39966"/>
    <lineage>
        <taxon>Eukaryota</taxon>
        <taxon>Fungi</taxon>
        <taxon>Dikarya</taxon>
        <taxon>Basidiomycota</taxon>
        <taxon>Agaricomycotina</taxon>
        <taxon>Agaricomycetes</taxon>
        <taxon>Agaricomycetidae</taxon>
        <taxon>Agaricales</taxon>
        <taxon>Tricholomatineae</taxon>
        <taxon>Lyophyllaceae</taxon>
        <taxon>Hypsizygus</taxon>
    </lineage>
</organism>
<dbReference type="InterPro" id="IPR050082">
    <property type="entry name" value="RNA_methyltr_RlmE"/>
</dbReference>
<proteinExistence type="inferred from homology"/>
<evidence type="ECO:0000259" key="8">
    <source>
        <dbReference type="Pfam" id="PF01728"/>
    </source>
</evidence>
<evidence type="ECO:0000256" key="2">
    <source>
        <dbReference type="ARBA" id="ARBA00022552"/>
    </source>
</evidence>
<evidence type="ECO:0000313" key="10">
    <source>
        <dbReference type="Proteomes" id="UP000076154"/>
    </source>
</evidence>
<keyword evidence="5" id="KW-0949">S-adenosyl-L-methionine</keyword>
<comment type="similarity">
    <text evidence="1">Belongs to the class I-like SAM-binding methyltransferase superfamily. RNA methyltransferase RlmE family.</text>
</comment>
<dbReference type="GO" id="GO:0005739">
    <property type="term" value="C:mitochondrion"/>
    <property type="evidence" value="ECO:0007669"/>
    <property type="project" value="TreeGrafter"/>
</dbReference>
<evidence type="ECO:0000313" key="9">
    <source>
        <dbReference type="EMBL" id="RDB22196.1"/>
    </source>
</evidence>
<dbReference type="InParanoid" id="A0A369JTX2"/>
<name>A0A369JTX2_HYPMA</name>
<feature type="domain" description="Ribosomal RNA methyltransferase FtsJ" evidence="8">
    <location>
        <begin position="68"/>
        <end position="114"/>
    </location>
</feature>
<dbReference type="EMBL" id="LUEZ02000052">
    <property type="protein sequence ID" value="RDB22196.1"/>
    <property type="molecule type" value="Genomic_DNA"/>
</dbReference>